<name>A0A9P3GA21_9APHY</name>
<evidence type="ECO:0000259" key="3">
    <source>
        <dbReference type="Pfam" id="PF20153"/>
    </source>
</evidence>
<feature type="transmembrane region" description="Helical" evidence="2">
    <location>
        <begin position="78"/>
        <end position="99"/>
    </location>
</feature>
<feature type="domain" description="DUF6535" evidence="3">
    <location>
        <begin position="54"/>
        <end position="239"/>
    </location>
</feature>
<dbReference type="OrthoDB" id="3219854at2759"/>
<keyword evidence="2" id="KW-0472">Membrane</keyword>
<proteinExistence type="predicted"/>
<keyword evidence="2" id="KW-1133">Transmembrane helix</keyword>
<feature type="transmembrane region" description="Helical" evidence="2">
    <location>
        <begin position="157"/>
        <end position="176"/>
    </location>
</feature>
<evidence type="ECO:0000256" key="2">
    <source>
        <dbReference type="SAM" id="Phobius"/>
    </source>
</evidence>
<dbReference type="AlphaFoldDB" id="A0A9P3GA21"/>
<feature type="transmembrane region" description="Helical" evidence="2">
    <location>
        <begin position="210"/>
        <end position="239"/>
    </location>
</feature>
<evidence type="ECO:0000313" key="5">
    <source>
        <dbReference type="Proteomes" id="UP000703269"/>
    </source>
</evidence>
<keyword evidence="2" id="KW-0812">Transmembrane</keyword>
<dbReference type="InterPro" id="IPR045338">
    <property type="entry name" value="DUF6535"/>
</dbReference>
<reference evidence="4 5" key="1">
    <citation type="submission" date="2021-08" db="EMBL/GenBank/DDBJ databases">
        <title>Draft Genome Sequence of Phanerochaete sordida strain YK-624.</title>
        <authorList>
            <person name="Mori T."/>
            <person name="Dohra H."/>
            <person name="Suzuki T."/>
            <person name="Kawagishi H."/>
            <person name="Hirai H."/>
        </authorList>
    </citation>
    <scope>NUCLEOTIDE SEQUENCE [LARGE SCALE GENOMIC DNA]</scope>
    <source>
        <strain evidence="4 5">YK-624</strain>
    </source>
</reference>
<feature type="compositionally biased region" description="Low complexity" evidence="1">
    <location>
        <begin position="388"/>
        <end position="402"/>
    </location>
</feature>
<feature type="transmembrane region" description="Helical" evidence="2">
    <location>
        <begin position="245"/>
        <end position="266"/>
    </location>
</feature>
<comment type="caution">
    <text evidence="4">The sequence shown here is derived from an EMBL/GenBank/DDBJ whole genome shotgun (WGS) entry which is preliminary data.</text>
</comment>
<dbReference type="Proteomes" id="UP000703269">
    <property type="component" value="Unassembled WGS sequence"/>
</dbReference>
<evidence type="ECO:0000256" key="1">
    <source>
        <dbReference type="SAM" id="MobiDB-lite"/>
    </source>
</evidence>
<dbReference type="Pfam" id="PF20153">
    <property type="entry name" value="DUF6535"/>
    <property type="match status" value="1"/>
</dbReference>
<gene>
    <name evidence="4" type="ORF">PsYK624_062910</name>
</gene>
<feature type="region of interest" description="Disordered" evidence="1">
    <location>
        <begin position="384"/>
        <end position="406"/>
    </location>
</feature>
<organism evidence="4 5">
    <name type="scientific">Phanerochaete sordida</name>
    <dbReference type="NCBI Taxonomy" id="48140"/>
    <lineage>
        <taxon>Eukaryota</taxon>
        <taxon>Fungi</taxon>
        <taxon>Dikarya</taxon>
        <taxon>Basidiomycota</taxon>
        <taxon>Agaricomycotina</taxon>
        <taxon>Agaricomycetes</taxon>
        <taxon>Polyporales</taxon>
        <taxon>Phanerochaetaceae</taxon>
        <taxon>Phanerochaete</taxon>
    </lineage>
</organism>
<dbReference type="EMBL" id="BPQB01000015">
    <property type="protein sequence ID" value="GJE90165.1"/>
    <property type="molecule type" value="Genomic_DNA"/>
</dbReference>
<sequence>MEKDDDKNPQMSWQRVEEKMKAIAKELKDTMEAGWRMLEGKMKLKDTGTTTKGWDWVEERLKRKDEAAMKNHTDDIDALLVVDGLFSAVVTGFIVYALLLLQEDTGKQTVQLLSQIADQLTTTSLLYSPPFINSTVRESSTSSDKFTPAHSARSVNILWFTSLTLSLASAVFGILAKQWIREYLQWSSATAGARRNILLRQIRLEQWHEWHAPFVLALIPALLEIAVILFVCGMLVLLWRLDHYVFIPVLLVVTLFLFTMAFFTLAPAVFKRCAYKSPTAMAFFLVLRFLRRSWTLWTDPHSSQHYAGSPSRASKFSKHFLDQHNDILSTSNENDIWRSQDLQAAEILELRDPRGRVSPAPDAFLADLLDIEPELRDHLLRPEDAAASDHSQSSDDPTTQSSGYSETPSTLVADLIPVVAPGYVLALGELDTLFRALVGAASELSDIGGLADNLATCAETIQPALSCTDHFSLLSPGILLTELAIHGGFQALSVWYMLSRVNTVGPPHMGSFLHHPRIIGKSEPGSKTSVAHWGQSQWTDMPRSVAKYIQSTFARGADDLDEQFTWIPPTSGYINIRGNNKPVIHAQSTVMGYILALNFQRFVMTHALHPTILERSDNDLLVLLTAKRMDNMLQALAWIVFALDSEMPQLRTCRNRCVTILVEIFNHIFGHKRKKEFDQLFPYVRHGIFLILANNKLYTIRFVPPPGDATDDTVLLHHEERPLHQVSNAAADTLNLVEHLPLAGDQVSFTDYYILSQLVSDAMAIIDSLDPKDIRTVLCKAVEALRMARSKDATWEDAVSTVSETWTHQLMHPSDEDDDLTRACFVAMDKCPDEMLDLLMALYADISTEDTEADQITATRLHKATRVLTPADQWLDALRNEQKHERTTLHTSVDLRSIPTAIQKMVDVLKVAIERTDTDWIYNLRWLEIMLDPVPTPLATFLIESWPKDVTILADELERGFQKGLFWLRPTLSPEDVGPLKALIK</sequence>
<keyword evidence="5" id="KW-1185">Reference proteome</keyword>
<protein>
    <recommendedName>
        <fullName evidence="3">DUF6535 domain-containing protein</fullName>
    </recommendedName>
</protein>
<evidence type="ECO:0000313" key="4">
    <source>
        <dbReference type="EMBL" id="GJE90165.1"/>
    </source>
</evidence>
<accession>A0A9P3GA21</accession>